<name>A0A0A9BEJ2_ARUDO</name>
<proteinExistence type="predicted"/>
<organism evidence="2">
    <name type="scientific">Arundo donax</name>
    <name type="common">Giant reed</name>
    <name type="synonym">Donax arundinaceus</name>
    <dbReference type="NCBI Taxonomy" id="35708"/>
    <lineage>
        <taxon>Eukaryota</taxon>
        <taxon>Viridiplantae</taxon>
        <taxon>Streptophyta</taxon>
        <taxon>Embryophyta</taxon>
        <taxon>Tracheophyta</taxon>
        <taxon>Spermatophyta</taxon>
        <taxon>Magnoliopsida</taxon>
        <taxon>Liliopsida</taxon>
        <taxon>Poales</taxon>
        <taxon>Poaceae</taxon>
        <taxon>PACMAD clade</taxon>
        <taxon>Arundinoideae</taxon>
        <taxon>Arundineae</taxon>
        <taxon>Arundo</taxon>
    </lineage>
</organism>
<dbReference type="AlphaFoldDB" id="A0A0A9BEJ2"/>
<sequence length="41" mass="4476">MSSMLPSSVYVRREDRRYSPKSTTPQNVLTSGSARTESAAA</sequence>
<dbReference type="EMBL" id="GBRH01237332">
    <property type="protein sequence ID" value="JAD60563.1"/>
    <property type="molecule type" value="Transcribed_RNA"/>
</dbReference>
<feature type="compositionally biased region" description="Polar residues" evidence="1">
    <location>
        <begin position="20"/>
        <end position="41"/>
    </location>
</feature>
<reference evidence="2" key="1">
    <citation type="submission" date="2014-09" db="EMBL/GenBank/DDBJ databases">
        <authorList>
            <person name="Magalhaes I.L.F."/>
            <person name="Oliveira U."/>
            <person name="Santos F.R."/>
            <person name="Vidigal T.H.D.A."/>
            <person name="Brescovit A.D."/>
            <person name="Santos A.J."/>
        </authorList>
    </citation>
    <scope>NUCLEOTIDE SEQUENCE</scope>
    <source>
        <tissue evidence="2">Shoot tissue taken approximately 20 cm above the soil surface</tissue>
    </source>
</reference>
<feature type="region of interest" description="Disordered" evidence="1">
    <location>
        <begin position="1"/>
        <end position="41"/>
    </location>
</feature>
<accession>A0A0A9BEJ2</accession>
<evidence type="ECO:0000256" key="1">
    <source>
        <dbReference type="SAM" id="MobiDB-lite"/>
    </source>
</evidence>
<evidence type="ECO:0000313" key="2">
    <source>
        <dbReference type="EMBL" id="JAD60563.1"/>
    </source>
</evidence>
<reference evidence="2" key="2">
    <citation type="journal article" date="2015" name="Data Brief">
        <title>Shoot transcriptome of the giant reed, Arundo donax.</title>
        <authorList>
            <person name="Barrero R.A."/>
            <person name="Guerrero F.D."/>
            <person name="Moolhuijzen P."/>
            <person name="Goolsby J.A."/>
            <person name="Tidwell J."/>
            <person name="Bellgard S.E."/>
            <person name="Bellgard M.I."/>
        </authorList>
    </citation>
    <scope>NUCLEOTIDE SEQUENCE</scope>
    <source>
        <tissue evidence="2">Shoot tissue taken approximately 20 cm above the soil surface</tissue>
    </source>
</reference>
<protein>
    <submittedName>
        <fullName evidence="2">Uncharacterized protein</fullName>
    </submittedName>
</protein>